<dbReference type="Proteomes" id="UP000191686">
    <property type="component" value="Unassembled WGS sequence"/>
</dbReference>
<dbReference type="SUPFAM" id="SSF56349">
    <property type="entry name" value="DNA breaking-rejoining enzymes"/>
    <property type="match status" value="1"/>
</dbReference>
<evidence type="ECO:0000256" key="2">
    <source>
        <dbReference type="SAM" id="MobiDB-lite"/>
    </source>
</evidence>
<dbReference type="RefSeq" id="WP_143262347.1">
    <property type="nucleotide sequence ID" value="NZ_JYMX02000020.1"/>
</dbReference>
<accession>A0ABD4UIZ0</accession>
<sequence length="678" mass="77010">MGIRAYPKRQPVDNDADGRPIASDSTPTAEDGGTLLAFWTIHPRAPVYVDLQPFYDGQTSSRRLGRSDDWNGPFTGRPKLIEQLAPSIHTILQYAPARTVAQHLQALRHWWRLFDAIEADASSDAVIQTVVVIEHVTEVHRQCAWDCHMRPATFYTFLQVLNLARQSRHLHRLEWHAPRTRTPLRHLPPTWQIRRIRFELKHVWFRTLARWERTDQLLSGQPPVSEEEASQLKNYQLFQQRMKEIHHPCPGLKALRPRVPISTLHAQGYHFELMANGFYPSSSDIRVAFHLCLSDTGWNPSVLLDLDVDDRWLEPHPKDASRYLMYGYKSRGGTEQISEGLFKSRGSPGMIIQALVARTAPLRSQLREELLQARSTYARLNASDPQSTACNSAKARVVKLEQGVRSPWLYVSKIGRHIFWLNSITYCRTSIGEHTGFLASLISTINATQPANAQLAHLTASDFRDAFAAFAYDVSGGMVLHVMNVLGHQHLNTTQRYLDNTLLHQQSNWLYLTFANALWGELGTQGHVDPTIIAKWSRDGSVTESDRRRLHQYRTLMRSRIGVGCQRPTHPPPHLAPDFVPDGHALCPIQRCTLCPEHAVIFPDSLPGLAKRLAELQHIRSHMATPAFMASSFPQELDNTRLALTYFDTRSVQLAVSQWEQKIATGEHRVIDHDGTPA</sequence>
<feature type="region of interest" description="Disordered" evidence="2">
    <location>
        <begin position="1"/>
        <end position="29"/>
    </location>
</feature>
<dbReference type="EMBL" id="JYMX02000020">
    <property type="protein sequence ID" value="MCW3714283.1"/>
    <property type="molecule type" value="Genomic_DNA"/>
</dbReference>
<organism evidence="3 4">
    <name type="scientific">Burkholderia cenocepacia</name>
    <dbReference type="NCBI Taxonomy" id="95486"/>
    <lineage>
        <taxon>Bacteria</taxon>
        <taxon>Pseudomonadati</taxon>
        <taxon>Pseudomonadota</taxon>
        <taxon>Betaproteobacteria</taxon>
        <taxon>Burkholderiales</taxon>
        <taxon>Burkholderiaceae</taxon>
        <taxon>Burkholderia</taxon>
        <taxon>Burkholderia cepacia complex</taxon>
    </lineage>
</organism>
<dbReference type="InterPro" id="IPR013762">
    <property type="entry name" value="Integrase-like_cat_sf"/>
</dbReference>
<evidence type="ECO:0000313" key="3">
    <source>
        <dbReference type="EMBL" id="MCW3714283.1"/>
    </source>
</evidence>
<comment type="caution">
    <text evidence="3">The sequence shown here is derived from an EMBL/GenBank/DDBJ whole genome shotgun (WGS) entry which is preliminary data.</text>
</comment>
<keyword evidence="1" id="KW-0233">DNA recombination</keyword>
<protein>
    <recommendedName>
        <fullName evidence="5">Integrase</fullName>
    </recommendedName>
</protein>
<evidence type="ECO:0000313" key="4">
    <source>
        <dbReference type="Proteomes" id="UP000191686"/>
    </source>
</evidence>
<dbReference type="Gene3D" id="1.10.443.10">
    <property type="entry name" value="Intergrase catalytic core"/>
    <property type="match status" value="1"/>
</dbReference>
<name>A0ABD4UIZ0_9BURK</name>
<reference evidence="3 4" key="2">
    <citation type="journal article" date="2017" name="Front. Microbiol.">
        <title>Genomics Reveals a Unique Clone of Burkholderia cenocepacia Harboring an Actively Excising Novel Genomic Island.</title>
        <authorList>
            <person name="Patil P.P."/>
            <person name="Mali S."/>
            <person name="Midha S."/>
            <person name="Gautam V."/>
            <person name="Dash L."/>
            <person name="Kumar S."/>
            <person name="Shastri J."/>
            <person name="Singhal L."/>
            <person name="Patil P.B."/>
        </authorList>
    </citation>
    <scope>NUCLEOTIDE SEQUENCE [LARGE SCALE GENOMIC DNA]</scope>
    <source>
        <strain evidence="3 4">BC-19</strain>
    </source>
</reference>
<dbReference type="AlphaFoldDB" id="A0ABD4UIZ0"/>
<evidence type="ECO:0000256" key="1">
    <source>
        <dbReference type="ARBA" id="ARBA00023172"/>
    </source>
</evidence>
<proteinExistence type="predicted"/>
<evidence type="ECO:0008006" key="5">
    <source>
        <dbReference type="Google" id="ProtNLM"/>
    </source>
</evidence>
<dbReference type="InterPro" id="IPR011010">
    <property type="entry name" value="DNA_brk_join_enz"/>
</dbReference>
<gene>
    <name evidence="3" type="ORF">UE95_023650</name>
</gene>
<reference evidence="3 4" key="1">
    <citation type="journal article" date="2017" name="Front. Microbiol.">
        <title>Genomics reveals a unique clone of Burkholderia cenocepacia harbouring an actively excising novel genomic island.</title>
        <authorList>
            <person name="Patil P."/>
            <person name="Mali S."/>
            <person name="Midha S."/>
            <person name="Gautam V."/>
            <person name="Dash L."/>
            <person name="Kumar S."/>
            <person name="Shastri J."/>
            <person name="Singhal L."/>
            <person name="Patil P.B."/>
        </authorList>
    </citation>
    <scope>NUCLEOTIDE SEQUENCE [LARGE SCALE GENOMIC DNA]</scope>
    <source>
        <strain evidence="3 4">BC-19</strain>
    </source>
</reference>
<dbReference type="GO" id="GO:0006310">
    <property type="term" value="P:DNA recombination"/>
    <property type="evidence" value="ECO:0007669"/>
    <property type="project" value="UniProtKB-KW"/>
</dbReference>